<evidence type="ECO:0000256" key="3">
    <source>
        <dbReference type="ARBA" id="ARBA00022842"/>
    </source>
</evidence>
<dbReference type="InterPro" id="IPR036157">
    <property type="entry name" value="dUTPase-like_sf"/>
</dbReference>
<dbReference type="Pfam" id="PF00692">
    <property type="entry name" value="dUTPase"/>
    <property type="match status" value="1"/>
</dbReference>
<proteinExistence type="inferred from homology"/>
<dbReference type="InterPro" id="IPR029054">
    <property type="entry name" value="dUTPase-like"/>
</dbReference>
<dbReference type="GO" id="GO:0004170">
    <property type="term" value="F:dUTP diphosphatase activity"/>
    <property type="evidence" value="ECO:0007669"/>
    <property type="project" value="InterPro"/>
</dbReference>
<evidence type="ECO:0000256" key="5">
    <source>
        <dbReference type="SAM" id="MobiDB-lite"/>
    </source>
</evidence>
<gene>
    <name evidence="7" type="primary">UL50</name>
</gene>
<keyword evidence="3" id="KW-0460">Magnesium</keyword>
<dbReference type="PROSITE" id="PS00430">
    <property type="entry name" value="TONB_DEPENDENT_REC_1"/>
    <property type="match status" value="1"/>
</dbReference>
<feature type="region of interest" description="Disordered" evidence="5">
    <location>
        <begin position="1"/>
        <end position="25"/>
    </location>
</feature>
<evidence type="ECO:0000256" key="2">
    <source>
        <dbReference type="ARBA" id="ARBA00022801"/>
    </source>
</evidence>
<evidence type="ECO:0000313" key="8">
    <source>
        <dbReference type="Proteomes" id="UP000157067"/>
    </source>
</evidence>
<reference evidence="7 8" key="1">
    <citation type="submission" date="2015-12" db="EMBL/GenBank/DDBJ databases">
        <title>Mink Infection with Highly Pathogenic Pseudorabies Virus, Northern China, 2014.</title>
        <authorList>
            <person name="Liu H."/>
            <person name="Hu B."/>
            <person name="Li X.-T."/>
            <person name="Zhang L."/>
            <person name="Xue X.-H."/>
            <person name="Lv S."/>
            <person name="Lu R.-G."/>
            <person name="Shi N."/>
            <person name="Zhang H.-L."/>
            <person name="Zhao J.-J."/>
            <person name="Bai X."/>
            <person name="Yan X.-J."/>
        </authorList>
    </citation>
    <scope>NUCLEOTIDE SEQUENCE [LARGE SCALE GENOMIC DNA]</scope>
    <source>
        <strain evidence="7">DL14/08</strain>
    </source>
</reference>
<dbReference type="GO" id="GO:0046080">
    <property type="term" value="P:dUTP metabolic process"/>
    <property type="evidence" value="ECO:0007669"/>
    <property type="project" value="InterPro"/>
</dbReference>
<dbReference type="InterPro" id="IPR034745">
    <property type="entry name" value="HSV_DUT"/>
</dbReference>
<dbReference type="SUPFAM" id="SSF51283">
    <property type="entry name" value="dUTPase-like"/>
    <property type="match status" value="2"/>
</dbReference>
<accession>A0A182BM22</accession>
<dbReference type="EMBL" id="KU360259">
    <property type="protein sequence ID" value="AMO42725.1"/>
    <property type="molecule type" value="Genomic_DNA"/>
</dbReference>
<protein>
    <submittedName>
        <fullName evidence="7">dUTPase</fullName>
    </submittedName>
</protein>
<feature type="domain" description="dUTPase-like" evidence="6">
    <location>
        <begin position="125"/>
        <end position="220"/>
    </location>
</feature>
<dbReference type="GO" id="GO:0046872">
    <property type="term" value="F:metal ion binding"/>
    <property type="evidence" value="ECO:0007669"/>
    <property type="project" value="UniProtKB-KW"/>
</dbReference>
<sequence>MEESAGVTSAQSAATSVSESRAEEETILVSASEPVTVDGGRLLVCRSPGPEGFYKVPLGLKVALPTGYAMLVAQRGGGRTTNGIVDAGFRGEVQAIVAPGRPRAQFYCTPLRLAPGIATDVPFFEVFAPKRDEDAGYDIPCPRELVLPPGGAETVALPVHRTDGRHWAYVFGRSSLNLRGIVVFPTPWESGPCRFRVQNRGAHPVTLEAGQRVAQLVLTREPLSWITGRSPFPATPRTPMQHRPAWLFTRDFVAPSSARGTRGFGSTGL</sequence>
<keyword evidence="2" id="KW-0378">Hydrolase</keyword>
<keyword evidence="4" id="KW-0546">Nucleotide metabolism</keyword>
<dbReference type="SMR" id="A0A182BM22"/>
<feature type="compositionally biased region" description="Low complexity" evidence="5">
    <location>
        <begin position="1"/>
        <end position="19"/>
    </location>
</feature>
<dbReference type="Proteomes" id="UP000157067">
    <property type="component" value="Segment"/>
</dbReference>
<dbReference type="InterPro" id="IPR010916">
    <property type="entry name" value="TonB_box_CS"/>
</dbReference>
<evidence type="ECO:0000256" key="4">
    <source>
        <dbReference type="ARBA" id="ARBA00023080"/>
    </source>
</evidence>
<evidence type="ECO:0000313" key="7">
    <source>
        <dbReference type="EMBL" id="AMO42725.1"/>
    </source>
</evidence>
<keyword evidence="1" id="KW-0479">Metal-binding</keyword>
<dbReference type="HAMAP" id="MF_04031">
    <property type="entry name" value="HSV_DUT"/>
    <property type="match status" value="1"/>
</dbReference>
<dbReference type="Gene3D" id="2.70.40.10">
    <property type="match status" value="2"/>
</dbReference>
<name>A0A182BM22_SUHV</name>
<evidence type="ECO:0000259" key="6">
    <source>
        <dbReference type="Pfam" id="PF00692"/>
    </source>
</evidence>
<dbReference type="InterPro" id="IPR033704">
    <property type="entry name" value="dUTPase_trimeric"/>
</dbReference>
<evidence type="ECO:0000256" key="1">
    <source>
        <dbReference type="ARBA" id="ARBA00022723"/>
    </source>
</evidence>
<organism evidence="7 8">
    <name type="scientific">Suid herpesvirus 1</name>
    <name type="common">SuHV-1</name>
    <name type="synonym">Pseudorabies virus</name>
    <dbReference type="NCBI Taxonomy" id="10345"/>
    <lineage>
        <taxon>Viruses</taxon>
        <taxon>Duplodnaviria</taxon>
        <taxon>Heunggongvirae</taxon>
        <taxon>Peploviricota</taxon>
        <taxon>Herviviricetes</taxon>
        <taxon>Herpesvirales</taxon>
        <taxon>Orthoherpesviridae</taxon>
        <taxon>Alphaherpesvirinae</taxon>
        <taxon>Varicellovirus</taxon>
        <taxon>Varicellovirus suidalpha1</taxon>
    </lineage>
</organism>
<dbReference type="CDD" id="cd07557">
    <property type="entry name" value="trimeric_dUTPase"/>
    <property type="match status" value="1"/>
</dbReference>